<dbReference type="UniPathway" id="UPA00098">
    <property type="reaction ID" value="UER00361"/>
</dbReference>
<dbReference type="OrthoDB" id="9805754at2"/>
<dbReference type="RefSeq" id="WP_116390621.1">
    <property type="nucleotide sequence ID" value="NZ_QUQO01000001.1"/>
</dbReference>
<evidence type="ECO:0000259" key="9">
    <source>
        <dbReference type="Pfam" id="PF14748"/>
    </source>
</evidence>
<evidence type="ECO:0000259" key="8">
    <source>
        <dbReference type="Pfam" id="PF03807"/>
    </source>
</evidence>
<dbReference type="Proteomes" id="UP000264589">
    <property type="component" value="Unassembled WGS sequence"/>
</dbReference>
<feature type="binding site" evidence="6">
    <location>
        <begin position="71"/>
        <end position="74"/>
    </location>
    <ligand>
        <name>NADP(+)</name>
        <dbReference type="ChEBI" id="CHEBI:58349"/>
    </ligand>
</feature>
<dbReference type="Gene3D" id="3.40.50.720">
    <property type="entry name" value="NAD(P)-binding Rossmann-like Domain"/>
    <property type="match status" value="1"/>
</dbReference>
<keyword evidence="4" id="KW-0963">Cytoplasm</keyword>
<comment type="caution">
    <text evidence="10">The sequence shown here is derived from an EMBL/GenBank/DDBJ whole genome shotgun (WGS) entry which is preliminary data.</text>
</comment>
<feature type="binding site" evidence="6">
    <location>
        <position position="38"/>
    </location>
    <ligand>
        <name>NADP(+)</name>
        <dbReference type="ChEBI" id="CHEBI:58349"/>
    </ligand>
</feature>
<dbReference type="PROSITE" id="PS00521">
    <property type="entry name" value="P5CR"/>
    <property type="match status" value="1"/>
</dbReference>
<dbReference type="InterPro" id="IPR028939">
    <property type="entry name" value="P5C_Rdtase_cat_N"/>
</dbReference>
<feature type="binding site" evidence="6">
    <location>
        <begin position="10"/>
        <end position="15"/>
    </location>
    <ligand>
        <name>NADP(+)</name>
        <dbReference type="ChEBI" id="CHEBI:58349"/>
    </ligand>
</feature>
<keyword evidence="2 4" id="KW-0521">NADP</keyword>
<feature type="domain" description="Pyrroline-5-carboxylate reductase dimerisation" evidence="9">
    <location>
        <begin position="167"/>
        <end position="273"/>
    </location>
</feature>
<evidence type="ECO:0000256" key="2">
    <source>
        <dbReference type="ARBA" id="ARBA00022857"/>
    </source>
</evidence>
<evidence type="ECO:0000313" key="11">
    <source>
        <dbReference type="Proteomes" id="UP000264589"/>
    </source>
</evidence>
<protein>
    <recommendedName>
        <fullName evidence="4 5">Pyrroline-5-carboxylate reductase</fullName>
        <shortName evidence="4">P5C reductase</shortName>
        <shortName evidence="4">P5CR</shortName>
        <ecNumber evidence="4 5">1.5.1.2</ecNumber>
    </recommendedName>
    <alternativeName>
        <fullName evidence="4">PCA reductase</fullName>
    </alternativeName>
</protein>
<comment type="catalytic activity">
    <reaction evidence="4 7">
        <text>L-proline + NADP(+) = (S)-1-pyrroline-5-carboxylate + NADPH + 2 H(+)</text>
        <dbReference type="Rhea" id="RHEA:14109"/>
        <dbReference type="ChEBI" id="CHEBI:15378"/>
        <dbReference type="ChEBI" id="CHEBI:17388"/>
        <dbReference type="ChEBI" id="CHEBI:57783"/>
        <dbReference type="ChEBI" id="CHEBI:58349"/>
        <dbReference type="ChEBI" id="CHEBI:60039"/>
        <dbReference type="EC" id="1.5.1.2"/>
    </reaction>
</comment>
<comment type="catalytic activity">
    <reaction evidence="4">
        <text>L-proline + NAD(+) = (S)-1-pyrroline-5-carboxylate + NADH + 2 H(+)</text>
        <dbReference type="Rhea" id="RHEA:14105"/>
        <dbReference type="ChEBI" id="CHEBI:15378"/>
        <dbReference type="ChEBI" id="CHEBI:17388"/>
        <dbReference type="ChEBI" id="CHEBI:57540"/>
        <dbReference type="ChEBI" id="CHEBI:57945"/>
        <dbReference type="ChEBI" id="CHEBI:60039"/>
        <dbReference type="EC" id="1.5.1.2"/>
    </reaction>
</comment>
<keyword evidence="11" id="KW-1185">Reference proteome</keyword>
<dbReference type="GO" id="GO:0004735">
    <property type="term" value="F:pyrroline-5-carboxylate reductase activity"/>
    <property type="evidence" value="ECO:0007669"/>
    <property type="project" value="UniProtKB-UniRule"/>
</dbReference>
<evidence type="ECO:0000256" key="3">
    <source>
        <dbReference type="ARBA" id="ARBA00023002"/>
    </source>
</evidence>
<dbReference type="SUPFAM" id="SSF48179">
    <property type="entry name" value="6-phosphogluconate dehydrogenase C-terminal domain-like"/>
    <property type="match status" value="1"/>
</dbReference>
<dbReference type="HAMAP" id="MF_01925">
    <property type="entry name" value="P5C_reductase"/>
    <property type="match status" value="1"/>
</dbReference>
<comment type="function">
    <text evidence="4">Catalyzes the reduction of 1-pyrroline-5-carboxylate (PCA) to L-proline.</text>
</comment>
<name>A0A371REW6_9PROT</name>
<dbReference type="InterPro" id="IPR053790">
    <property type="entry name" value="P5CR-like_CS"/>
</dbReference>
<dbReference type="InterPro" id="IPR036291">
    <property type="entry name" value="NAD(P)-bd_dom_sf"/>
</dbReference>
<keyword evidence="4 7" id="KW-0028">Amino-acid biosynthesis</keyword>
<dbReference type="InterPro" id="IPR000304">
    <property type="entry name" value="Pyrroline-COOH_reductase"/>
</dbReference>
<evidence type="ECO:0000256" key="6">
    <source>
        <dbReference type="PIRSR" id="PIRSR000193-1"/>
    </source>
</evidence>
<reference evidence="10 11" key="1">
    <citation type="submission" date="2018-08" db="EMBL/GenBank/DDBJ databases">
        <title>Parvularcula sp. SM1705, isolated from surface water of the South Sea China.</title>
        <authorList>
            <person name="Sun L."/>
        </authorList>
    </citation>
    <scope>NUCLEOTIDE SEQUENCE [LARGE SCALE GENOMIC DNA]</scope>
    <source>
        <strain evidence="10 11">SM1705</strain>
    </source>
</reference>
<keyword evidence="3 4" id="KW-0560">Oxidoreductase</keyword>
<comment type="similarity">
    <text evidence="1 4 7">Belongs to the pyrroline-5-carboxylate reductase family.</text>
</comment>
<dbReference type="FunCoup" id="A0A371REW6">
    <property type="interactions" value="467"/>
</dbReference>
<organism evidence="10 11">
    <name type="scientific">Parvularcula marina</name>
    <dbReference type="NCBI Taxonomy" id="2292771"/>
    <lineage>
        <taxon>Bacteria</taxon>
        <taxon>Pseudomonadati</taxon>
        <taxon>Pseudomonadota</taxon>
        <taxon>Alphaproteobacteria</taxon>
        <taxon>Parvularculales</taxon>
        <taxon>Parvularculaceae</taxon>
        <taxon>Parvularcula</taxon>
    </lineage>
</organism>
<dbReference type="PANTHER" id="PTHR11645">
    <property type="entry name" value="PYRROLINE-5-CARBOXYLATE REDUCTASE"/>
    <property type="match status" value="1"/>
</dbReference>
<evidence type="ECO:0000313" key="10">
    <source>
        <dbReference type="EMBL" id="RFB03993.1"/>
    </source>
</evidence>
<dbReference type="Pfam" id="PF03807">
    <property type="entry name" value="F420_oxidored"/>
    <property type="match status" value="1"/>
</dbReference>
<comment type="pathway">
    <text evidence="4 7">Amino-acid biosynthesis; L-proline biosynthesis; L-proline from L-glutamate 5-semialdehyde: step 1/1.</text>
</comment>
<proteinExistence type="inferred from homology"/>
<dbReference type="InterPro" id="IPR029036">
    <property type="entry name" value="P5CR_dimer"/>
</dbReference>
<evidence type="ECO:0000256" key="1">
    <source>
        <dbReference type="ARBA" id="ARBA00005525"/>
    </source>
</evidence>
<sequence>MTDKLSVILIGAGNMGGAMFQSWVRAGILDPARSAVITPNPKPWLLDLSDETGIPINPVDDGEGYDIAVLAVKPQMFADVLPGLSWPNMEKTVFVSVAAGLPIGEIENILKSNIAEPHVVRGMPNLPVSVGEGLTLMASGQAVSDAEQSNVKRLLACAGDVIVMDDEDGLDRYVGTSGSGTALALLLVEAMEDAAMSLGADEAAARRMAEQVFVGAAALLKSDDRPASELRAAVTSKGGTTAAGLAVLDDEKNGLRPLMKRAVDAAYARARELAGK</sequence>
<dbReference type="PANTHER" id="PTHR11645:SF0">
    <property type="entry name" value="PYRROLINE-5-CARBOXYLATE REDUCTASE 3"/>
    <property type="match status" value="1"/>
</dbReference>
<dbReference type="PIRSF" id="PIRSF000193">
    <property type="entry name" value="Pyrrol-5-carb_rd"/>
    <property type="match status" value="1"/>
</dbReference>
<evidence type="ECO:0000256" key="7">
    <source>
        <dbReference type="RuleBase" id="RU003903"/>
    </source>
</evidence>
<dbReference type="Gene3D" id="1.10.3730.10">
    <property type="entry name" value="ProC C-terminal domain-like"/>
    <property type="match status" value="1"/>
</dbReference>
<dbReference type="FunFam" id="1.10.3730.10:FF:000001">
    <property type="entry name" value="Pyrroline-5-carboxylate reductase"/>
    <property type="match status" value="1"/>
</dbReference>
<dbReference type="Pfam" id="PF14748">
    <property type="entry name" value="P5CR_dimer"/>
    <property type="match status" value="1"/>
</dbReference>
<comment type="subcellular location">
    <subcellularLocation>
        <location evidence="4">Cytoplasm</location>
    </subcellularLocation>
</comment>
<dbReference type="EMBL" id="QUQO01000001">
    <property type="protein sequence ID" value="RFB03993.1"/>
    <property type="molecule type" value="Genomic_DNA"/>
</dbReference>
<dbReference type="AlphaFoldDB" id="A0A371REW6"/>
<dbReference type="EC" id="1.5.1.2" evidence="4 5"/>
<dbReference type="InterPro" id="IPR008927">
    <property type="entry name" value="6-PGluconate_DH-like_C_sf"/>
</dbReference>
<accession>A0A371REW6</accession>
<dbReference type="NCBIfam" id="TIGR00112">
    <property type="entry name" value="proC"/>
    <property type="match status" value="1"/>
</dbReference>
<evidence type="ECO:0000256" key="4">
    <source>
        <dbReference type="HAMAP-Rule" id="MF_01925"/>
    </source>
</evidence>
<keyword evidence="4 7" id="KW-0641">Proline biosynthesis</keyword>
<dbReference type="GO" id="GO:0005737">
    <property type="term" value="C:cytoplasm"/>
    <property type="evidence" value="ECO:0007669"/>
    <property type="project" value="UniProtKB-SubCell"/>
</dbReference>
<gene>
    <name evidence="4 10" type="primary">proC</name>
    <name evidence="10" type="ORF">DX908_01060</name>
</gene>
<feature type="domain" description="Pyrroline-5-carboxylate reductase catalytic N-terminal" evidence="8">
    <location>
        <begin position="8"/>
        <end position="100"/>
    </location>
</feature>
<dbReference type="SUPFAM" id="SSF51735">
    <property type="entry name" value="NAD(P)-binding Rossmann-fold domains"/>
    <property type="match status" value="1"/>
</dbReference>
<dbReference type="GO" id="GO:0055129">
    <property type="term" value="P:L-proline biosynthetic process"/>
    <property type="evidence" value="ECO:0007669"/>
    <property type="project" value="UniProtKB-UniRule"/>
</dbReference>
<evidence type="ECO:0000256" key="5">
    <source>
        <dbReference type="NCBIfam" id="TIGR00112"/>
    </source>
</evidence>
<dbReference type="InParanoid" id="A0A371REW6"/>